<accession>A0A918N2Y2</accession>
<dbReference type="Proteomes" id="UP000601108">
    <property type="component" value="Unassembled WGS sequence"/>
</dbReference>
<keyword evidence="2" id="KW-1185">Reference proteome</keyword>
<name>A0A918N2Y2_9FLAO</name>
<dbReference type="AlphaFoldDB" id="A0A918N2Y2"/>
<sequence>MIKSDYMLRILFIGIITISALRVNAQSEINDFKYVVVPDNYTFFKGKDVYQINSLTKFLFNKYGFEAYMNGDDYPEDLKINGCKALQADVKRKSGVFVTKLTVELKDCNGRIVFTSSEGRSREKEFKPAYHEALREAFKDVEGLHYNYNGNKEKSVRIKGQQEEGVVSEEMQAVALSSSIESTISYLFNNTIFVFKKQEYGFEIFKHEEKEMLVGKAFKSKISKSYIVQAGDLSGNGYFDAYSNFILERINPVTNKIVTDTFARQ</sequence>
<gene>
    <name evidence="1" type="ORF">GCM10007384_18130</name>
</gene>
<reference evidence="1 2" key="1">
    <citation type="journal article" date="2014" name="Int. J. Syst. Evol. Microbiol.">
        <title>Complete genome sequence of Corynebacterium casei LMG S-19264T (=DSM 44701T), isolated from a smear-ripened cheese.</title>
        <authorList>
            <consortium name="US DOE Joint Genome Institute (JGI-PGF)"/>
            <person name="Walter F."/>
            <person name="Albersmeier A."/>
            <person name="Kalinowski J."/>
            <person name="Ruckert C."/>
        </authorList>
    </citation>
    <scope>NUCLEOTIDE SEQUENCE [LARGE SCALE GENOMIC DNA]</scope>
    <source>
        <strain evidence="1 2">KCTC 12285</strain>
    </source>
</reference>
<evidence type="ECO:0000313" key="2">
    <source>
        <dbReference type="Proteomes" id="UP000601108"/>
    </source>
</evidence>
<evidence type="ECO:0000313" key="1">
    <source>
        <dbReference type="EMBL" id="GGX16931.1"/>
    </source>
</evidence>
<dbReference type="EMBL" id="BMWS01000010">
    <property type="protein sequence ID" value="GGX16931.1"/>
    <property type="molecule type" value="Genomic_DNA"/>
</dbReference>
<comment type="caution">
    <text evidence="1">The sequence shown here is derived from an EMBL/GenBank/DDBJ whole genome shotgun (WGS) entry which is preliminary data.</text>
</comment>
<protein>
    <submittedName>
        <fullName evidence="1">Uncharacterized protein</fullName>
    </submittedName>
</protein>
<proteinExistence type="predicted"/>
<organism evidence="1 2">
    <name type="scientific">Aquimarina muelleri</name>
    <dbReference type="NCBI Taxonomy" id="279356"/>
    <lineage>
        <taxon>Bacteria</taxon>
        <taxon>Pseudomonadati</taxon>
        <taxon>Bacteroidota</taxon>
        <taxon>Flavobacteriia</taxon>
        <taxon>Flavobacteriales</taxon>
        <taxon>Flavobacteriaceae</taxon>
        <taxon>Aquimarina</taxon>
    </lineage>
</organism>